<protein>
    <recommendedName>
        <fullName evidence="5">Transmembrane protein</fullName>
    </recommendedName>
</protein>
<evidence type="ECO:0000256" key="1">
    <source>
        <dbReference type="SAM" id="MobiDB-lite"/>
    </source>
</evidence>
<name>A0AAD4P8F3_PERFH</name>
<accession>A0AAD4P8F3</accession>
<dbReference type="AlphaFoldDB" id="A0AAD4P8F3"/>
<evidence type="ECO:0008006" key="5">
    <source>
        <dbReference type="Google" id="ProtNLM"/>
    </source>
</evidence>
<evidence type="ECO:0000313" key="3">
    <source>
        <dbReference type="EMBL" id="KAH6830648.1"/>
    </source>
</evidence>
<feature type="compositionally biased region" description="Low complexity" evidence="1">
    <location>
        <begin position="109"/>
        <end position="119"/>
    </location>
</feature>
<dbReference type="PANTHER" id="PTHR37206">
    <property type="entry name" value="TRANSMEMBRANE PROTEIN"/>
    <property type="match status" value="1"/>
</dbReference>
<gene>
    <name evidence="3" type="ORF">C2S53_010127</name>
</gene>
<feature type="region of interest" description="Disordered" evidence="1">
    <location>
        <begin position="84"/>
        <end position="119"/>
    </location>
</feature>
<keyword evidence="2" id="KW-0472">Membrane</keyword>
<feature type="transmembrane region" description="Helical" evidence="2">
    <location>
        <begin position="151"/>
        <end position="171"/>
    </location>
</feature>
<feature type="compositionally biased region" description="Low complexity" evidence="1">
    <location>
        <begin position="91"/>
        <end position="101"/>
    </location>
</feature>
<keyword evidence="2" id="KW-0812">Transmembrane</keyword>
<keyword evidence="2" id="KW-1133">Transmembrane helix</keyword>
<comment type="caution">
    <text evidence="3">The sequence shown here is derived from an EMBL/GenBank/DDBJ whole genome shotgun (WGS) entry which is preliminary data.</text>
</comment>
<proteinExistence type="predicted"/>
<organism evidence="3 4">
    <name type="scientific">Perilla frutescens var. hirtella</name>
    <name type="common">Perilla citriodora</name>
    <name type="synonym">Perilla setoyensis</name>
    <dbReference type="NCBI Taxonomy" id="608512"/>
    <lineage>
        <taxon>Eukaryota</taxon>
        <taxon>Viridiplantae</taxon>
        <taxon>Streptophyta</taxon>
        <taxon>Embryophyta</taxon>
        <taxon>Tracheophyta</taxon>
        <taxon>Spermatophyta</taxon>
        <taxon>Magnoliopsida</taxon>
        <taxon>eudicotyledons</taxon>
        <taxon>Gunneridae</taxon>
        <taxon>Pentapetalae</taxon>
        <taxon>asterids</taxon>
        <taxon>lamiids</taxon>
        <taxon>Lamiales</taxon>
        <taxon>Lamiaceae</taxon>
        <taxon>Nepetoideae</taxon>
        <taxon>Elsholtzieae</taxon>
        <taxon>Perilla</taxon>
    </lineage>
</organism>
<dbReference type="Proteomes" id="UP001190926">
    <property type="component" value="Unassembled WGS sequence"/>
</dbReference>
<reference evidence="3 4" key="1">
    <citation type="journal article" date="2021" name="Nat. Commun.">
        <title>Incipient diploidization of the medicinal plant Perilla within 10,000 years.</title>
        <authorList>
            <person name="Zhang Y."/>
            <person name="Shen Q."/>
            <person name="Leng L."/>
            <person name="Zhang D."/>
            <person name="Chen S."/>
            <person name="Shi Y."/>
            <person name="Ning Z."/>
            <person name="Chen S."/>
        </authorList>
    </citation>
    <scope>NUCLEOTIDE SEQUENCE [LARGE SCALE GENOMIC DNA]</scope>
    <source>
        <strain evidence="4">cv. PC099</strain>
    </source>
</reference>
<dbReference type="PANTHER" id="PTHR37206:SF1">
    <property type="entry name" value="TRANSMEMBRANE PROTEIN"/>
    <property type="match status" value="1"/>
</dbReference>
<keyword evidence="4" id="KW-1185">Reference proteome</keyword>
<sequence length="224" mass="25145">MVVEDRDPTEPLTLLHWDQLCGVSAVSPPSSMVAITNHQKHDHKNPPVVFPPIDHENLHISPQLPPSTYQIHTIHARNRQISFSDSDSDSDFNSSATFSPPDSSPSPRSPISSALRPRPAAGRFGSWTEILNSKVNGWIRFLCSTFTSSRLSLLTFRSAALAAVVVAFLYFRRRRRRRLGGGEESRDRLIGIIKKRDEKINELLDQISRINEVLLTIQKTSPTT</sequence>
<dbReference type="EMBL" id="SDAM02000095">
    <property type="protein sequence ID" value="KAH6830648.1"/>
    <property type="molecule type" value="Genomic_DNA"/>
</dbReference>
<evidence type="ECO:0000256" key="2">
    <source>
        <dbReference type="SAM" id="Phobius"/>
    </source>
</evidence>
<evidence type="ECO:0000313" key="4">
    <source>
        <dbReference type="Proteomes" id="UP001190926"/>
    </source>
</evidence>